<organism evidence="2 3">
    <name type="scientific">Accipiter nisus</name>
    <name type="common">Eurasian sparrowhawk</name>
    <dbReference type="NCBI Taxonomy" id="211598"/>
    <lineage>
        <taxon>Eukaryota</taxon>
        <taxon>Metazoa</taxon>
        <taxon>Chordata</taxon>
        <taxon>Craniata</taxon>
        <taxon>Vertebrata</taxon>
        <taxon>Euteleostomi</taxon>
        <taxon>Archelosauria</taxon>
        <taxon>Archosauria</taxon>
        <taxon>Dinosauria</taxon>
        <taxon>Saurischia</taxon>
        <taxon>Theropoda</taxon>
        <taxon>Coelurosauria</taxon>
        <taxon>Aves</taxon>
        <taxon>Neognathae</taxon>
        <taxon>Neoaves</taxon>
        <taxon>Telluraves</taxon>
        <taxon>Accipitrimorphae</taxon>
        <taxon>Accipitriformes</taxon>
        <taxon>Accipitridae</taxon>
        <taxon>Accipitrinae</taxon>
        <taxon>Accipiter</taxon>
    </lineage>
</organism>
<dbReference type="PANTHER" id="PTHR22028:SF4">
    <property type="entry name" value="PROTEIN SFI1 HOMOLOG"/>
    <property type="match status" value="1"/>
</dbReference>
<dbReference type="AlphaFoldDB" id="A0A8B9MZY6"/>
<dbReference type="Ensembl" id="ENSANIT00000017027.1">
    <property type="protein sequence ID" value="ENSANIP00000016461.1"/>
    <property type="gene ID" value="ENSANIG00000011199.1"/>
</dbReference>
<dbReference type="InterPro" id="IPR052270">
    <property type="entry name" value="CACF_protein"/>
</dbReference>
<dbReference type="PANTHER" id="PTHR22028">
    <property type="entry name" value="SFI1 SPINDLE BODY DOMAIN-CONTAINING PROTEIN-RELATED"/>
    <property type="match status" value="1"/>
</dbReference>
<dbReference type="Proteomes" id="UP000694541">
    <property type="component" value="Unplaced"/>
</dbReference>
<reference evidence="2" key="2">
    <citation type="submission" date="2025-09" db="UniProtKB">
        <authorList>
            <consortium name="Ensembl"/>
        </authorList>
    </citation>
    <scope>IDENTIFICATION</scope>
</reference>
<sequence>MEKSRSSSKFLKLHEIQQLPRHQMHAAGQSVAPQSDRHRVQDRGHDDLDQVGCTWHHRRRLKEFQIRYLARKFFHLWAKKTFGQVFPSKARCFYDQKILQKTFGEWKEWWTVCRERQLSLRAGSHYRHLLQNLIFKAWRAYVCQQQGKRNKYCVAESHAKKQKLLRTWQHWLVYVDVQRMKRGMQSVALAFRERSHLRISWAVWRRQHYQNSSGHKMNILALQHWAQSLQFRAWLQWRELYLYSQNDKQKETRAVTHHRHWELKRCMEAWLGYLNLHREKKLQNELAQEHHQSRIVRQCFSDWQLSWECRRRVHAHQKDIEKLAARIALWRVFAHWKHYVVLCVEETRQCELAEKHYKHHLLKLGFKGLWQNVMNARLQQMRKNLSYRQHQVTVLQKFWNCWKSRLEHEEEQQQQALTSVAHAHYRRVLMKQVFDTWLLNACKQQEYRMGEERAVLHFERQLLHSCWRFWHRRTAACLEEQEGLVRARDHYSNLLLLKAFGLWKQNTQEIKTERLKEMQALRFQYSKCLQQTWNKWKEYVGHQREKWRKLVQADMHYRHTLLGKTLAAWKSYQHNVQCVLYKVAEKEKQYTRLLLRQLLCTWRENTLALIHEAKATTQADEHYRRAILSKVLLRWRYTALLQVRCRQQKVTAVMEARKHLDIVHLQTLFLHWKELTGESLMLRAQQQRAVQHHQQHLLQKYLVKWKEYHQQRVGKMLLQRQGDWLMTRRLCSASFSCWKTQLLWQRWEKRKTVQALWHWSLSLQRKVRVCGGQGQTSEFADVQIVCRFDCSQQNVH</sequence>
<protein>
    <submittedName>
        <fullName evidence="2">SFI1 centrin binding protein</fullName>
    </submittedName>
</protein>
<feature type="region of interest" description="Disordered" evidence="1">
    <location>
        <begin position="22"/>
        <end position="42"/>
    </location>
</feature>
<evidence type="ECO:0000313" key="2">
    <source>
        <dbReference type="Ensembl" id="ENSANIP00000016461.1"/>
    </source>
</evidence>
<dbReference type="GO" id="GO:0019902">
    <property type="term" value="F:phosphatase binding"/>
    <property type="evidence" value="ECO:0007669"/>
    <property type="project" value="TreeGrafter"/>
</dbReference>
<evidence type="ECO:0000313" key="3">
    <source>
        <dbReference type="Proteomes" id="UP000694541"/>
    </source>
</evidence>
<reference evidence="2" key="1">
    <citation type="submission" date="2025-08" db="UniProtKB">
        <authorList>
            <consortium name="Ensembl"/>
        </authorList>
    </citation>
    <scope>IDENTIFICATION</scope>
</reference>
<evidence type="ECO:0000256" key="1">
    <source>
        <dbReference type="SAM" id="MobiDB-lite"/>
    </source>
</evidence>
<name>A0A8B9MZY6_9AVES</name>
<accession>A0A8B9MZY6</accession>
<proteinExistence type="predicted"/>
<keyword evidence="3" id="KW-1185">Reference proteome</keyword>